<keyword evidence="3" id="KW-1185">Reference proteome</keyword>
<dbReference type="Pfam" id="PF05729">
    <property type="entry name" value="NACHT"/>
    <property type="match status" value="1"/>
</dbReference>
<protein>
    <recommendedName>
        <fullName evidence="1">NACHT domain-containing protein</fullName>
    </recommendedName>
</protein>
<dbReference type="AlphaFoldDB" id="A0A387HH39"/>
<dbReference type="OrthoDB" id="5379188at2"/>
<name>A0A387HH39_9ACTN</name>
<feature type="domain" description="NACHT" evidence="1">
    <location>
        <begin position="292"/>
        <end position="483"/>
    </location>
</feature>
<dbReference type="InterPro" id="IPR027417">
    <property type="entry name" value="P-loop_NTPase"/>
</dbReference>
<dbReference type="Proteomes" id="UP000271554">
    <property type="component" value="Chromosome"/>
</dbReference>
<accession>A0A387HH39</accession>
<dbReference type="RefSeq" id="WP_120728204.1">
    <property type="nucleotide sequence ID" value="NZ_CP032698.1"/>
</dbReference>
<reference evidence="2 3" key="1">
    <citation type="submission" date="2018-10" db="EMBL/GenBank/DDBJ databases">
        <title>Relationship between Morphology and Antimicrobial Activity in Streptomyces.</title>
        <authorList>
            <person name="Kang H.J."/>
            <person name="Kim S.B."/>
        </authorList>
    </citation>
    <scope>NUCLEOTIDE SEQUENCE [LARGE SCALE GENOMIC DNA]</scope>
    <source>
        <strain evidence="2 3">BH38</strain>
    </source>
</reference>
<organism evidence="2 3">
    <name type="scientific">Streptomyces hundungensis</name>
    <dbReference type="NCBI Taxonomy" id="1077946"/>
    <lineage>
        <taxon>Bacteria</taxon>
        <taxon>Bacillati</taxon>
        <taxon>Actinomycetota</taxon>
        <taxon>Actinomycetes</taxon>
        <taxon>Kitasatosporales</taxon>
        <taxon>Streptomycetaceae</taxon>
        <taxon>Streptomyces</taxon>
    </lineage>
</organism>
<dbReference type="KEGG" id="shun:DWB77_04986"/>
<evidence type="ECO:0000259" key="1">
    <source>
        <dbReference type="Pfam" id="PF05729"/>
    </source>
</evidence>
<evidence type="ECO:0000313" key="2">
    <source>
        <dbReference type="EMBL" id="AYG82799.1"/>
    </source>
</evidence>
<proteinExistence type="predicted"/>
<gene>
    <name evidence="2" type="ORF">DWB77_04986</name>
</gene>
<dbReference type="EMBL" id="CP032698">
    <property type="protein sequence ID" value="AYG82799.1"/>
    <property type="molecule type" value="Genomic_DNA"/>
</dbReference>
<dbReference type="Gene3D" id="3.40.50.300">
    <property type="entry name" value="P-loop containing nucleotide triphosphate hydrolases"/>
    <property type="match status" value="1"/>
</dbReference>
<sequence>MDYNYESLLDERFQMLCQALLLLEYPGVQCYPVGMPDGGRDATAPDAGGRVVFQVKYARNPHGIKNPLKWVIDAIDGEVHKVKKLASRGASSFVLMTNMPGTSHLDVGRMDKVQAHLDKVMPIPSSCWWRDDLDRRLDGSYNLKLTYPSLLSGTDMIRVLWEATGSGQDQKRRSNALTAYFADQSERDSKVRFKQADLSPSPLFDLFIDVPAVPRIGREKIAKARLDHYQRAVASALRSRHPEDDSIILEEPYYVDSSELVEMRSGSGVMARHSVGAASLILSHSFGQSASRIVLEGAPGQGKSTFAQYISQVQRCRILRSDSVASLPLQDAASPLMMPFKMELRDLATWLKGIDPWAPGESTEHGRNRSLESALAAHVERYSGGVPFDVSDLLFVIEGAATLVILDALDEVADLDDRQRVVDEVTAAATRLEARCPDLKLVITSRPTAVAGSPTFDDSKFYYLTLAAIRPNLAMRYTEKWAKARNLEPSDLDMLLSVLRQKLQAPHMAELAKNTMQLSILLSLTHLRGSTLPDKRTELYDAYIDVFLNREAEKDRTVRENRELLVNIHRYLGYYLHARAEVDGATGRLSTEELRGVLTAFLQRETASSPSMQRRVADLIDSLLTGVVERVVALVSRVEGTYEFEVQPLREYFAAKYLYETAPYAPATRNQSGTKPDRFDGIAPNPYWMNVTRFFAGCFSKGELLDLADRTARLIEDSHPMDAAYPRTLALCLLQDWVFTQSAASMKRILETVFDKAGIRWAASKELSSRSAGYGADVSVEFSPSAGYEILIDCLWPVLNSDIPLESREAVCAILRRQPDNPLLVDLWLKEVAGKGPQELVDWCAIGNSLGVFRAIGFERFENVLEKMDAPSVDFGMAAYVQGGGSWEELSPDERHRVTRAILNGTGAGRLAVQFAANGSAILRVCDVMYYAHLMRRPEYLSPEYLPHIVSDMFGGKSPDAYKEARYQPLLRHVFALKDSPTIDFDFWRGLFVEMRRAFGKTFRECSLANLAVSTKDPTERGAGSRSLFDDNRPLVDRLRNARRRARQVDWWEAQYEQAEDSIDRGMWILAAFSWVHPEALVHLIGTFNRAIQELEDEDYLTVLRACRNSRSYAKYSRSSVSLDEAALVDLSWRSSALLLSRLSSSNRALMLARFLGSRTRDRLAGSVFMDQLVREIITGNFDLTNSIRSICAAVRRGIASDPVDYGFHDVRLPDTRETRALVIKNSWELPASLVSVAHSVPDTRRRFHPVMEIAEVGNWFDE</sequence>
<evidence type="ECO:0000313" key="3">
    <source>
        <dbReference type="Proteomes" id="UP000271554"/>
    </source>
</evidence>
<dbReference type="InterPro" id="IPR007111">
    <property type="entry name" value="NACHT_NTPase"/>
</dbReference>